<feature type="non-terminal residue" evidence="2">
    <location>
        <position position="204"/>
    </location>
</feature>
<protein>
    <submittedName>
        <fullName evidence="2">Uncharacterized protein</fullName>
    </submittedName>
</protein>
<feature type="compositionally biased region" description="Low complexity" evidence="1">
    <location>
        <begin position="13"/>
        <end position="22"/>
    </location>
</feature>
<keyword evidence="3" id="KW-1185">Reference proteome</keyword>
<evidence type="ECO:0000313" key="3">
    <source>
        <dbReference type="Proteomes" id="UP000037696"/>
    </source>
</evidence>
<evidence type="ECO:0000313" key="2">
    <source>
        <dbReference type="EMBL" id="KOS39926.1"/>
    </source>
</evidence>
<name>A0A0M8NUX2_9EURO</name>
<sequence length="204" mass="22951">MSDSIPSSTPPGKSSVRTSSSTARRKRQKQSSAENTPKSTTVYYKSLGYPRLLIARGVQQSFQKPTEYRTMIAQLEDRPANWQDLPSRTLNSFNVILQIDGNEGSIQKGIVPILMNYAGLMLNAETLVIMDIPFSKQCQLPVHAPLHESLKNISAPYPNVSVGLRRSQFTDCKQAIFKICQFSLNSVQIQFRFSSDSVQIQFRF</sequence>
<organism evidence="2 3">
    <name type="scientific">Penicillium nordicum</name>
    <dbReference type="NCBI Taxonomy" id="229535"/>
    <lineage>
        <taxon>Eukaryota</taxon>
        <taxon>Fungi</taxon>
        <taxon>Dikarya</taxon>
        <taxon>Ascomycota</taxon>
        <taxon>Pezizomycotina</taxon>
        <taxon>Eurotiomycetes</taxon>
        <taxon>Eurotiomycetidae</taxon>
        <taxon>Eurotiales</taxon>
        <taxon>Aspergillaceae</taxon>
        <taxon>Penicillium</taxon>
    </lineage>
</organism>
<accession>A0A0M8NUX2</accession>
<dbReference type="Proteomes" id="UP000037696">
    <property type="component" value="Unassembled WGS sequence"/>
</dbReference>
<evidence type="ECO:0000256" key="1">
    <source>
        <dbReference type="SAM" id="MobiDB-lite"/>
    </source>
</evidence>
<feature type="compositionally biased region" description="Polar residues" evidence="1">
    <location>
        <begin position="1"/>
        <end position="12"/>
    </location>
</feature>
<feature type="region of interest" description="Disordered" evidence="1">
    <location>
        <begin position="1"/>
        <end position="39"/>
    </location>
</feature>
<reference evidence="2 3" key="1">
    <citation type="submission" date="2015-08" db="EMBL/GenBank/DDBJ databases">
        <title>Genome sequencing of Penicillium nordicum.</title>
        <authorList>
            <person name="Nguyen H.D."/>
            <person name="Seifert K.A."/>
        </authorList>
    </citation>
    <scope>NUCLEOTIDE SEQUENCE [LARGE SCALE GENOMIC DNA]</scope>
    <source>
        <strain evidence="2 3">DAOMC 185683</strain>
    </source>
</reference>
<comment type="caution">
    <text evidence="2">The sequence shown here is derived from an EMBL/GenBank/DDBJ whole genome shotgun (WGS) entry which is preliminary data.</text>
</comment>
<dbReference type="AlphaFoldDB" id="A0A0M8NUX2"/>
<dbReference type="OrthoDB" id="8251006at2759"/>
<proteinExistence type="predicted"/>
<dbReference type="EMBL" id="LHQQ01000183">
    <property type="protein sequence ID" value="KOS39926.1"/>
    <property type="molecule type" value="Genomic_DNA"/>
</dbReference>
<gene>
    <name evidence="2" type="ORF">ACN38_g9219</name>
</gene>